<feature type="compositionally biased region" description="Basic and acidic residues" evidence="1">
    <location>
        <begin position="90"/>
        <end position="102"/>
    </location>
</feature>
<keyword evidence="2" id="KW-0472">Membrane</keyword>
<dbReference type="Proteomes" id="UP001596138">
    <property type="component" value="Unassembled WGS sequence"/>
</dbReference>
<sequence>MDQDRPGLTPPPAGSTPGDLPAAQPETGTTEVLASAQRGRRIGTGVLVAAVGIAALGVAGATYAAASDPSPSASGRGSSEGPPAAPGDGDGDRDGDGGHRGDGQGGPDRGGHGPRGGFPGAVHGTFVVPNQDGTGYQTMQMQHGTVTAVSATSISVTSADGFTATYVVDAGTKINRDGAIADITADADVMVMGIVDGSTVTAERVVDTAAFGAGGERDHGGTGPGGLKSGEATPSAAA</sequence>
<proteinExistence type="predicted"/>
<comment type="caution">
    <text evidence="3">The sequence shown here is derived from an EMBL/GenBank/DDBJ whole genome shotgun (WGS) entry which is preliminary data.</text>
</comment>
<keyword evidence="4" id="KW-1185">Reference proteome</keyword>
<name>A0ABW1T537_9ACTN</name>
<reference evidence="4" key="1">
    <citation type="journal article" date="2019" name="Int. J. Syst. Evol. Microbiol.">
        <title>The Global Catalogue of Microorganisms (GCM) 10K type strain sequencing project: providing services to taxonomists for standard genome sequencing and annotation.</title>
        <authorList>
            <consortium name="The Broad Institute Genomics Platform"/>
            <consortium name="The Broad Institute Genome Sequencing Center for Infectious Disease"/>
            <person name="Wu L."/>
            <person name="Ma J."/>
        </authorList>
    </citation>
    <scope>NUCLEOTIDE SEQUENCE [LARGE SCALE GENOMIC DNA]</scope>
    <source>
        <strain evidence="4">CGMCC 4.7317</strain>
    </source>
</reference>
<protein>
    <recommendedName>
        <fullName evidence="5">DUF5666 domain-containing protein</fullName>
    </recommendedName>
</protein>
<keyword evidence="2" id="KW-1133">Transmembrane helix</keyword>
<dbReference type="EMBL" id="JBHSTI010000008">
    <property type="protein sequence ID" value="MFC6239190.1"/>
    <property type="molecule type" value="Genomic_DNA"/>
</dbReference>
<evidence type="ECO:0008006" key="5">
    <source>
        <dbReference type="Google" id="ProtNLM"/>
    </source>
</evidence>
<feature type="region of interest" description="Disordered" evidence="1">
    <location>
        <begin position="212"/>
        <end position="238"/>
    </location>
</feature>
<feature type="compositionally biased region" description="Low complexity" evidence="1">
    <location>
        <begin position="64"/>
        <end position="82"/>
    </location>
</feature>
<accession>A0ABW1T537</accession>
<evidence type="ECO:0000313" key="3">
    <source>
        <dbReference type="EMBL" id="MFC6239190.1"/>
    </source>
</evidence>
<dbReference type="RefSeq" id="WP_386768043.1">
    <property type="nucleotide sequence ID" value="NZ_JBHSTI010000008.1"/>
</dbReference>
<evidence type="ECO:0000256" key="1">
    <source>
        <dbReference type="SAM" id="MobiDB-lite"/>
    </source>
</evidence>
<feature type="transmembrane region" description="Helical" evidence="2">
    <location>
        <begin position="46"/>
        <end position="66"/>
    </location>
</feature>
<feature type="region of interest" description="Disordered" evidence="1">
    <location>
        <begin position="64"/>
        <end position="125"/>
    </location>
</feature>
<organism evidence="3 4">
    <name type="scientific">Longivirga aurantiaca</name>
    <dbReference type="NCBI Taxonomy" id="1837743"/>
    <lineage>
        <taxon>Bacteria</taxon>
        <taxon>Bacillati</taxon>
        <taxon>Actinomycetota</taxon>
        <taxon>Actinomycetes</taxon>
        <taxon>Sporichthyales</taxon>
        <taxon>Sporichthyaceae</taxon>
        <taxon>Longivirga</taxon>
    </lineage>
</organism>
<evidence type="ECO:0000256" key="2">
    <source>
        <dbReference type="SAM" id="Phobius"/>
    </source>
</evidence>
<feature type="compositionally biased region" description="Gly residues" evidence="1">
    <location>
        <begin position="103"/>
        <end position="119"/>
    </location>
</feature>
<gene>
    <name evidence="3" type="ORF">ACFQGU_15015</name>
</gene>
<evidence type="ECO:0000313" key="4">
    <source>
        <dbReference type="Proteomes" id="UP001596138"/>
    </source>
</evidence>
<keyword evidence="2" id="KW-0812">Transmembrane</keyword>
<feature type="region of interest" description="Disordered" evidence="1">
    <location>
        <begin position="1"/>
        <end position="40"/>
    </location>
</feature>